<dbReference type="RefSeq" id="XP_014158338.1">
    <property type="nucleotide sequence ID" value="XM_014302863.1"/>
</dbReference>
<keyword evidence="5" id="KW-1185">Reference proteome</keyword>
<reference evidence="4 5" key="1">
    <citation type="submission" date="2011-02" db="EMBL/GenBank/DDBJ databases">
        <title>The Genome Sequence of Sphaeroforma arctica JP610.</title>
        <authorList>
            <consortium name="The Broad Institute Genome Sequencing Platform"/>
            <person name="Russ C."/>
            <person name="Cuomo C."/>
            <person name="Young S.K."/>
            <person name="Zeng Q."/>
            <person name="Gargeya S."/>
            <person name="Alvarado L."/>
            <person name="Berlin A."/>
            <person name="Chapman S.B."/>
            <person name="Chen Z."/>
            <person name="Freedman E."/>
            <person name="Gellesch M."/>
            <person name="Goldberg J."/>
            <person name="Griggs A."/>
            <person name="Gujja S."/>
            <person name="Heilman E."/>
            <person name="Heiman D."/>
            <person name="Howarth C."/>
            <person name="Mehta T."/>
            <person name="Neiman D."/>
            <person name="Pearson M."/>
            <person name="Roberts A."/>
            <person name="Saif S."/>
            <person name="Shea T."/>
            <person name="Shenoy N."/>
            <person name="Sisk P."/>
            <person name="Stolte C."/>
            <person name="Sykes S."/>
            <person name="White J."/>
            <person name="Yandava C."/>
            <person name="Burger G."/>
            <person name="Gray M.W."/>
            <person name="Holland P.W.H."/>
            <person name="King N."/>
            <person name="Lang F.B.F."/>
            <person name="Roger A.J."/>
            <person name="Ruiz-Trillo I."/>
            <person name="Haas B."/>
            <person name="Nusbaum C."/>
            <person name="Birren B."/>
        </authorList>
    </citation>
    <scope>NUCLEOTIDE SEQUENCE [LARGE SCALE GENOMIC DNA]</scope>
    <source>
        <strain evidence="4 5">JP610</strain>
    </source>
</reference>
<name>A0A0L0G6D1_9EUKA</name>
<dbReference type="PANTHER" id="PTHR31879:SF2">
    <property type="entry name" value="DET1- AND DDB1-ASSOCIATED PROTEIN 1"/>
    <property type="match status" value="1"/>
</dbReference>
<protein>
    <recommendedName>
        <fullName evidence="3">DET1- and DDB1-associated protein 1 domain-containing protein</fullName>
    </recommendedName>
</protein>
<dbReference type="GO" id="GO:0080008">
    <property type="term" value="C:Cul4-RING E3 ubiquitin ligase complex"/>
    <property type="evidence" value="ECO:0007669"/>
    <property type="project" value="TreeGrafter"/>
</dbReference>
<evidence type="ECO:0000256" key="1">
    <source>
        <dbReference type="ARBA" id="ARBA00008042"/>
    </source>
</evidence>
<dbReference type="InterPro" id="IPR033575">
    <property type="entry name" value="DDA1-like"/>
</dbReference>
<gene>
    <name evidence="4" type="ORF">SARC_03332</name>
</gene>
<proteinExistence type="inferred from homology"/>
<dbReference type="OrthoDB" id="8598182at2759"/>
<feature type="domain" description="DET1- and DDB1-associated protein 1" evidence="3">
    <location>
        <begin position="3"/>
        <end position="63"/>
    </location>
</feature>
<dbReference type="Proteomes" id="UP000054560">
    <property type="component" value="Unassembled WGS sequence"/>
</dbReference>
<feature type="region of interest" description="Disordered" evidence="2">
    <location>
        <begin position="69"/>
        <end position="101"/>
    </location>
</feature>
<evidence type="ECO:0000313" key="4">
    <source>
        <dbReference type="EMBL" id="KNC84436.1"/>
    </source>
</evidence>
<dbReference type="Pfam" id="PF10172">
    <property type="entry name" value="DDA1"/>
    <property type="match status" value="1"/>
</dbReference>
<dbReference type="PANTHER" id="PTHR31879">
    <property type="entry name" value="DET1- AND DDB1-ASSOCIATED PROTEIN 1"/>
    <property type="match status" value="1"/>
</dbReference>
<evidence type="ECO:0000259" key="3">
    <source>
        <dbReference type="Pfam" id="PF10172"/>
    </source>
</evidence>
<dbReference type="EMBL" id="KQ241764">
    <property type="protein sequence ID" value="KNC84436.1"/>
    <property type="molecule type" value="Genomic_DNA"/>
</dbReference>
<evidence type="ECO:0000313" key="5">
    <source>
        <dbReference type="Proteomes" id="UP000054560"/>
    </source>
</evidence>
<dbReference type="InterPro" id="IPR018276">
    <property type="entry name" value="DDA1_dom"/>
</dbReference>
<dbReference type="GO" id="GO:0032436">
    <property type="term" value="P:positive regulation of proteasomal ubiquitin-dependent protein catabolic process"/>
    <property type="evidence" value="ECO:0007669"/>
    <property type="project" value="TreeGrafter"/>
</dbReference>
<dbReference type="GeneID" id="25903836"/>
<evidence type="ECO:0000256" key="2">
    <source>
        <dbReference type="SAM" id="MobiDB-lite"/>
    </source>
</evidence>
<dbReference type="AlphaFoldDB" id="A0A0L0G6D1"/>
<sequence>MGSLLQSLPSFNKKNFSAYDKGHSRVECKKAKTYVPLCDTSPQEGQIIHSDPTNLLLKKLNTQFQMTSLVSSEEDSRKRNLQSAQLDSGEGSSGTKHTRVE</sequence>
<organism evidence="4 5">
    <name type="scientific">Sphaeroforma arctica JP610</name>
    <dbReference type="NCBI Taxonomy" id="667725"/>
    <lineage>
        <taxon>Eukaryota</taxon>
        <taxon>Ichthyosporea</taxon>
        <taxon>Ichthyophonida</taxon>
        <taxon>Sphaeroforma</taxon>
    </lineage>
</organism>
<comment type="similarity">
    <text evidence="1">Belongs to the DDA1 family.</text>
</comment>
<accession>A0A0L0G6D1</accession>